<dbReference type="GO" id="GO:0004721">
    <property type="term" value="F:phosphoprotein phosphatase activity"/>
    <property type="evidence" value="ECO:0007669"/>
    <property type="project" value="UniProtKB-KW"/>
</dbReference>
<comment type="catalytic activity">
    <reaction evidence="6">
        <text>ADP-alpha-D-ribose 1''-phosphate + H2O = ADP-D-ribose + phosphate</text>
        <dbReference type="Rhea" id="RHEA:25029"/>
        <dbReference type="ChEBI" id="CHEBI:15377"/>
        <dbReference type="ChEBI" id="CHEBI:43474"/>
        <dbReference type="ChEBI" id="CHEBI:57967"/>
        <dbReference type="ChEBI" id="CHEBI:58753"/>
        <dbReference type="EC" id="3.1.3.84"/>
    </reaction>
</comment>
<proteinExistence type="inferred from homology"/>
<dbReference type="GeneID" id="87824560"/>
<protein>
    <recommendedName>
        <fullName evidence="4">ADP-ribose 1''-phosphate phosphatase</fullName>
        <ecNumber evidence="3">3.1.3.84</ecNumber>
    </recommendedName>
</protein>
<evidence type="ECO:0000256" key="6">
    <source>
        <dbReference type="ARBA" id="ARBA00034427"/>
    </source>
</evidence>
<dbReference type="PROSITE" id="PS51154">
    <property type="entry name" value="MACRO"/>
    <property type="match status" value="1"/>
</dbReference>
<dbReference type="AlphaFoldDB" id="A0AAN6TY07"/>
<keyword evidence="5" id="KW-0904">Protein phosphatase</keyword>
<dbReference type="PANTHER" id="PTHR12521:SF0">
    <property type="entry name" value="ADP-RIBOSE GLYCOHYDROLASE OARD1"/>
    <property type="match status" value="1"/>
</dbReference>
<comment type="function">
    <text evidence="1">Highly specific phosphatase involved in the metabolism of ADP-ribose 1''-phosphate (Appr1p) which is produced as a consequence of tRNA splicing.</text>
</comment>
<evidence type="ECO:0000256" key="5">
    <source>
        <dbReference type="ARBA" id="ARBA00022912"/>
    </source>
</evidence>
<dbReference type="PANTHER" id="PTHR12521">
    <property type="entry name" value="PROTEIN C6ORF130"/>
    <property type="match status" value="1"/>
</dbReference>
<dbReference type="Gene3D" id="3.40.220.10">
    <property type="entry name" value="Leucine Aminopeptidase, subunit E, domain 1"/>
    <property type="match status" value="1"/>
</dbReference>
<keyword evidence="9" id="KW-1185">Reference proteome</keyword>
<dbReference type="GO" id="GO:0140291">
    <property type="term" value="P:peptidyl-glutamate ADP-deribosylation"/>
    <property type="evidence" value="ECO:0007669"/>
    <property type="project" value="TreeGrafter"/>
</dbReference>
<name>A0AAN6TY07_9PEZI</name>
<feature type="non-terminal residue" evidence="8">
    <location>
        <position position="179"/>
    </location>
</feature>
<evidence type="ECO:0000313" key="8">
    <source>
        <dbReference type="EMBL" id="KAK4122848.1"/>
    </source>
</evidence>
<comment type="similarity">
    <text evidence="2">Belongs to the POA1 family.</text>
</comment>
<organism evidence="8 9">
    <name type="scientific">Parathielavia appendiculata</name>
    <dbReference type="NCBI Taxonomy" id="2587402"/>
    <lineage>
        <taxon>Eukaryota</taxon>
        <taxon>Fungi</taxon>
        <taxon>Dikarya</taxon>
        <taxon>Ascomycota</taxon>
        <taxon>Pezizomycotina</taxon>
        <taxon>Sordariomycetes</taxon>
        <taxon>Sordariomycetidae</taxon>
        <taxon>Sordariales</taxon>
        <taxon>Chaetomiaceae</taxon>
        <taxon>Parathielavia</taxon>
    </lineage>
</organism>
<dbReference type="EMBL" id="MU853230">
    <property type="protein sequence ID" value="KAK4122848.1"/>
    <property type="molecule type" value="Genomic_DNA"/>
</dbReference>
<dbReference type="SMART" id="SM00506">
    <property type="entry name" value="A1pp"/>
    <property type="match status" value="1"/>
</dbReference>
<dbReference type="RefSeq" id="XP_062646619.1">
    <property type="nucleotide sequence ID" value="XM_062787790.1"/>
</dbReference>
<reference evidence="8" key="1">
    <citation type="journal article" date="2023" name="Mol. Phylogenet. Evol.">
        <title>Genome-scale phylogeny and comparative genomics of the fungal order Sordariales.</title>
        <authorList>
            <person name="Hensen N."/>
            <person name="Bonometti L."/>
            <person name="Westerberg I."/>
            <person name="Brannstrom I.O."/>
            <person name="Guillou S."/>
            <person name="Cros-Aarteil S."/>
            <person name="Calhoun S."/>
            <person name="Haridas S."/>
            <person name="Kuo A."/>
            <person name="Mondo S."/>
            <person name="Pangilinan J."/>
            <person name="Riley R."/>
            <person name="LaButti K."/>
            <person name="Andreopoulos B."/>
            <person name="Lipzen A."/>
            <person name="Chen C."/>
            <person name="Yan M."/>
            <person name="Daum C."/>
            <person name="Ng V."/>
            <person name="Clum A."/>
            <person name="Steindorff A."/>
            <person name="Ohm R.A."/>
            <person name="Martin F."/>
            <person name="Silar P."/>
            <person name="Natvig D.O."/>
            <person name="Lalanne C."/>
            <person name="Gautier V."/>
            <person name="Ament-Velasquez S.L."/>
            <person name="Kruys A."/>
            <person name="Hutchinson M.I."/>
            <person name="Powell A.J."/>
            <person name="Barry K."/>
            <person name="Miller A.N."/>
            <person name="Grigoriev I.V."/>
            <person name="Debuchy R."/>
            <person name="Gladieux P."/>
            <person name="Hiltunen Thoren M."/>
            <person name="Johannesson H."/>
        </authorList>
    </citation>
    <scope>NUCLEOTIDE SEQUENCE</scope>
    <source>
        <strain evidence="8">CBS 731.68</strain>
    </source>
</reference>
<dbReference type="Proteomes" id="UP001302602">
    <property type="component" value="Unassembled WGS sequence"/>
</dbReference>
<gene>
    <name evidence="8" type="ORF">N657DRAFT_537063</name>
</gene>
<dbReference type="EC" id="3.1.3.84" evidence="3"/>
<evidence type="ECO:0000256" key="3">
    <source>
        <dbReference type="ARBA" id="ARBA00012983"/>
    </source>
</evidence>
<feature type="domain" description="Macro" evidence="7">
    <location>
        <begin position="1"/>
        <end position="179"/>
    </location>
</feature>
<feature type="non-terminal residue" evidence="8">
    <location>
        <position position="1"/>
    </location>
</feature>
<dbReference type="InterPro" id="IPR002589">
    <property type="entry name" value="Macro_dom"/>
</dbReference>
<keyword evidence="5" id="KW-0378">Hydrolase</keyword>
<reference evidence="8" key="2">
    <citation type="submission" date="2023-05" db="EMBL/GenBank/DDBJ databases">
        <authorList>
            <consortium name="Lawrence Berkeley National Laboratory"/>
            <person name="Steindorff A."/>
            <person name="Hensen N."/>
            <person name="Bonometti L."/>
            <person name="Westerberg I."/>
            <person name="Brannstrom I.O."/>
            <person name="Guillou S."/>
            <person name="Cros-Aarteil S."/>
            <person name="Calhoun S."/>
            <person name="Haridas S."/>
            <person name="Kuo A."/>
            <person name="Mondo S."/>
            <person name="Pangilinan J."/>
            <person name="Riley R."/>
            <person name="Labutti K."/>
            <person name="Andreopoulos B."/>
            <person name="Lipzen A."/>
            <person name="Chen C."/>
            <person name="Yanf M."/>
            <person name="Daum C."/>
            <person name="Ng V."/>
            <person name="Clum A."/>
            <person name="Ohm R."/>
            <person name="Martin F."/>
            <person name="Silar P."/>
            <person name="Natvig D."/>
            <person name="Lalanne C."/>
            <person name="Gautier V."/>
            <person name="Ament-Velasquez S.L."/>
            <person name="Kruys A."/>
            <person name="Hutchinson M.I."/>
            <person name="Powell A.J."/>
            <person name="Barry K."/>
            <person name="Miller A.N."/>
            <person name="Grigoriev I.V."/>
            <person name="Debuchy R."/>
            <person name="Gladieux P."/>
            <person name="Thoren M.H."/>
            <person name="Johannesson H."/>
        </authorList>
    </citation>
    <scope>NUCLEOTIDE SEQUENCE</scope>
    <source>
        <strain evidence="8">CBS 731.68</strain>
    </source>
</reference>
<evidence type="ECO:0000256" key="4">
    <source>
        <dbReference type="ARBA" id="ARBA00019744"/>
    </source>
</evidence>
<sequence length="179" mass="19603">RIRITKRIGDIFAAPPNTVLIHACNAVGSWGGGIALAFRNHYPSEFRIYRAHCARSAPDRLVGTALLISPQRESRNDTGRGHYIGCLFTSRSHGTAKDPPESILQATAPAMRHLMRLIVEKEVRTGVGIGQLRMCKINSGLFAVPWARSKRAIEEMELGEGEVPACAEGGVVQVVVYER</sequence>
<comment type="caution">
    <text evidence="8">The sequence shown here is derived from an EMBL/GenBank/DDBJ whole genome shotgun (WGS) entry which is preliminary data.</text>
</comment>
<evidence type="ECO:0000259" key="7">
    <source>
        <dbReference type="PROSITE" id="PS51154"/>
    </source>
</evidence>
<evidence type="ECO:0000256" key="2">
    <source>
        <dbReference type="ARBA" id="ARBA00006575"/>
    </source>
</evidence>
<accession>A0AAN6TY07</accession>
<evidence type="ECO:0000256" key="1">
    <source>
        <dbReference type="ARBA" id="ARBA00002432"/>
    </source>
</evidence>
<dbReference type="InterPro" id="IPR043472">
    <property type="entry name" value="Macro_dom-like"/>
</dbReference>
<dbReference type="CDD" id="cd02901">
    <property type="entry name" value="Macro_Poa1p-like"/>
    <property type="match status" value="1"/>
</dbReference>
<evidence type="ECO:0000313" key="9">
    <source>
        <dbReference type="Proteomes" id="UP001302602"/>
    </source>
</evidence>
<dbReference type="Pfam" id="PF01661">
    <property type="entry name" value="Macro"/>
    <property type="match status" value="1"/>
</dbReference>
<dbReference type="InterPro" id="IPR050892">
    <property type="entry name" value="ADP-ribose_metab_enzymes"/>
</dbReference>
<dbReference type="SUPFAM" id="SSF52949">
    <property type="entry name" value="Macro domain-like"/>
    <property type="match status" value="1"/>
</dbReference>